<sequence length="225" mass="24426">MMREQLVLDLPHRAALGADDFLVSDCNRLAVELIDAWPEWSAPAQLLVGPPASGKTHLVRVWQVRSDAMALTGDEGELAAVEAAPRGSAFVLEDADRASFGEQALFHLMNLVKEGGHSLLITARQPPPRWGIDLPDLLSRLNALPLADIGTPDAPLLKTVLLKHFADRQLNIEPKVLEYLALHVDRSLEAAARAVEAVDQAALGSGRKISRQLAAEALRHTQPTE</sequence>
<protein>
    <recommendedName>
        <fullName evidence="3">Chromosomal replication initiator protein DnaA domain-containing protein</fullName>
    </recommendedName>
</protein>
<organism evidence="1 2">
    <name type="scientific">Methyloligella solikamskensis</name>
    <dbReference type="NCBI Taxonomy" id="1177756"/>
    <lineage>
        <taxon>Bacteria</taxon>
        <taxon>Pseudomonadati</taxon>
        <taxon>Pseudomonadota</taxon>
        <taxon>Alphaproteobacteria</taxon>
        <taxon>Hyphomicrobiales</taxon>
        <taxon>Hyphomicrobiaceae</taxon>
        <taxon>Methyloligella</taxon>
    </lineage>
</organism>
<evidence type="ECO:0008006" key="3">
    <source>
        <dbReference type="Google" id="ProtNLM"/>
    </source>
</evidence>
<keyword evidence="2" id="KW-1185">Reference proteome</keyword>
<dbReference type="RefSeq" id="WP_379087967.1">
    <property type="nucleotide sequence ID" value="NZ_JBHTJO010000001.1"/>
</dbReference>
<evidence type="ECO:0000313" key="1">
    <source>
        <dbReference type="EMBL" id="MFD0986931.1"/>
    </source>
</evidence>
<gene>
    <name evidence="1" type="ORF">ACFQ2F_07440</name>
</gene>
<dbReference type="InterPro" id="IPR027417">
    <property type="entry name" value="P-loop_NTPase"/>
</dbReference>
<proteinExistence type="predicted"/>
<comment type="caution">
    <text evidence="1">The sequence shown here is derived from an EMBL/GenBank/DDBJ whole genome shotgun (WGS) entry which is preliminary data.</text>
</comment>
<name>A0ABW3JAX9_9HYPH</name>
<dbReference type="PANTHER" id="PTHR30050:SF5">
    <property type="entry name" value="DNAA REGULATORY INACTIVATOR HDA"/>
    <property type="match status" value="1"/>
</dbReference>
<dbReference type="Gene3D" id="3.40.50.300">
    <property type="entry name" value="P-loop containing nucleotide triphosphate hydrolases"/>
    <property type="match status" value="1"/>
</dbReference>
<dbReference type="EMBL" id="JBHTJO010000001">
    <property type="protein sequence ID" value="MFD0986931.1"/>
    <property type="molecule type" value="Genomic_DNA"/>
</dbReference>
<dbReference type="Proteomes" id="UP001597102">
    <property type="component" value="Unassembled WGS sequence"/>
</dbReference>
<accession>A0ABW3JAX9</accession>
<dbReference type="PANTHER" id="PTHR30050">
    <property type="entry name" value="CHROMOSOMAL REPLICATION INITIATOR PROTEIN DNAA"/>
    <property type="match status" value="1"/>
</dbReference>
<reference evidence="2" key="1">
    <citation type="journal article" date="2019" name="Int. J. Syst. Evol. Microbiol.">
        <title>The Global Catalogue of Microorganisms (GCM) 10K type strain sequencing project: providing services to taxonomists for standard genome sequencing and annotation.</title>
        <authorList>
            <consortium name="The Broad Institute Genomics Platform"/>
            <consortium name="The Broad Institute Genome Sequencing Center for Infectious Disease"/>
            <person name="Wu L."/>
            <person name="Ma J."/>
        </authorList>
    </citation>
    <scope>NUCLEOTIDE SEQUENCE [LARGE SCALE GENOMIC DNA]</scope>
    <source>
        <strain evidence="2">CCUG 61697</strain>
    </source>
</reference>
<evidence type="ECO:0000313" key="2">
    <source>
        <dbReference type="Proteomes" id="UP001597102"/>
    </source>
</evidence>
<dbReference type="Gene3D" id="1.10.8.60">
    <property type="match status" value="1"/>
</dbReference>
<dbReference type="SUPFAM" id="SSF52540">
    <property type="entry name" value="P-loop containing nucleoside triphosphate hydrolases"/>
    <property type="match status" value="1"/>
</dbReference>